<dbReference type="eggNOG" id="ENOG502SV8I">
    <property type="taxonomic scope" value="Eukaryota"/>
</dbReference>
<evidence type="ECO:0000313" key="2">
    <source>
        <dbReference type="EMBL" id="TDZ24087.1"/>
    </source>
</evidence>
<dbReference type="Proteomes" id="UP000014480">
    <property type="component" value="Unassembled WGS sequence"/>
</dbReference>
<dbReference type="EMBL" id="AMCV02000005">
    <property type="protein sequence ID" value="TDZ24087.1"/>
    <property type="molecule type" value="Genomic_DNA"/>
</dbReference>
<feature type="region of interest" description="Disordered" evidence="1">
    <location>
        <begin position="678"/>
        <end position="700"/>
    </location>
</feature>
<feature type="region of interest" description="Disordered" evidence="1">
    <location>
        <begin position="109"/>
        <end position="208"/>
    </location>
</feature>
<name>N4UQ21_COLOR</name>
<organism evidence="2 3">
    <name type="scientific">Colletotrichum orbiculare (strain 104-T / ATCC 96160 / CBS 514.97 / LARS 414 / MAFF 240422)</name>
    <name type="common">Cucumber anthracnose fungus</name>
    <name type="synonym">Colletotrichum lagenarium</name>
    <dbReference type="NCBI Taxonomy" id="1213857"/>
    <lineage>
        <taxon>Eukaryota</taxon>
        <taxon>Fungi</taxon>
        <taxon>Dikarya</taxon>
        <taxon>Ascomycota</taxon>
        <taxon>Pezizomycotina</taxon>
        <taxon>Sordariomycetes</taxon>
        <taxon>Hypocreomycetidae</taxon>
        <taxon>Glomerellales</taxon>
        <taxon>Glomerellaceae</taxon>
        <taxon>Colletotrichum</taxon>
        <taxon>Colletotrichum orbiculare species complex</taxon>
    </lineage>
</organism>
<comment type="caution">
    <text evidence="2">The sequence shown here is derived from an EMBL/GenBank/DDBJ whole genome shotgun (WGS) entry which is preliminary data.</text>
</comment>
<dbReference type="STRING" id="1213857.N4UQ21"/>
<evidence type="ECO:0000313" key="3">
    <source>
        <dbReference type="Proteomes" id="UP000014480"/>
    </source>
</evidence>
<sequence>MSDIISINNDHRGRARVRPSSPYPRMVPRVITRRNNFDYYMRVFRASTPRHIQVLPTGSPVRSGSRTTRGRYYSPRRRRSESTWTGTSQRFTTIQWAQNLPLPDRELLSPDTDGPVLIHYPPPQTDAPAVAESPKPAGKSASVTPSLDTIAPSQHQASESHPTSKCGLDVLPSSANKDNSATSTSQITHPNWDVSEIPPITEDRHRDPNIAYLPSISEYETWVEQERQYEAAKQARQQQQQQQQQQPRSFPPSQLHRSEAENTMVHPEASSPHAKPSANMEKQSGAGEHPARHASAYQRQVDGLCAPVPNSPLEDWLKTIPTDMLASFQNTDSDDHARLGIDPTTGKLMEYVEQPRTVVDNAEHARLGSRQAERRDAWSSSFLIQQELLRRKKNEAKSEARQRSIADPVSVALVKPQVVNGKTAKHPSKTKALTIADCFLRPGKLRDAKACADIYNTAVTAKLALPDTEEVPVRRFEWIINECGREKLPFIVATVEEADLTNPGVWPSKEAYRKYMKWYESQPAKDRVADAKIYGFAFLAPLDRGLMNGNEASKETARATVFVHSKYRGSGVGSALLHRLLVQTSLLYHGDVQYEWKDPASMKDGFYRPDFRPISRIVMRSIVNTECSECDRQSKFMKTFQFDKVGHLNQVYQIEKPNGVELYDQVIWMHWANSISKSRKYDDGDESECSYDYPGKSSSPEIRRAVSCHDEIDYSLEEAEIIGDNEGDMGQ</sequence>
<evidence type="ECO:0000256" key="1">
    <source>
        <dbReference type="SAM" id="MobiDB-lite"/>
    </source>
</evidence>
<dbReference type="InterPro" id="IPR016181">
    <property type="entry name" value="Acyl_CoA_acyltransferase"/>
</dbReference>
<protein>
    <submittedName>
        <fullName evidence="2">Uncharacterized protein</fullName>
    </submittedName>
</protein>
<proteinExistence type="predicted"/>
<dbReference type="AlphaFoldDB" id="N4UQ21"/>
<reference evidence="3" key="1">
    <citation type="journal article" date="2013" name="New Phytol.">
        <title>Comparative genomic and transcriptomic analyses reveal the hemibiotrophic stage shift of Colletotrichum fungi.</title>
        <authorList>
            <person name="Gan P."/>
            <person name="Ikeda K."/>
            <person name="Irieda H."/>
            <person name="Narusaka M."/>
            <person name="O'Connell R.J."/>
            <person name="Narusaka Y."/>
            <person name="Takano Y."/>
            <person name="Kubo Y."/>
            <person name="Shirasu K."/>
        </authorList>
    </citation>
    <scope>NUCLEOTIDE SEQUENCE [LARGE SCALE GENOMIC DNA]</scope>
    <source>
        <strain evidence="3">104-T / ATCC 96160 / CBS 514.97 / LARS 414 / MAFF 240422</strain>
    </source>
</reference>
<dbReference type="HOGENOM" id="CLU_378980_0_0_1"/>
<feature type="region of interest" description="Disordered" evidence="1">
    <location>
        <begin position="230"/>
        <end position="295"/>
    </location>
</feature>
<feature type="compositionally biased region" description="Polar residues" evidence="1">
    <location>
        <begin position="141"/>
        <end position="163"/>
    </location>
</feature>
<dbReference type="CDD" id="cd04301">
    <property type="entry name" value="NAT_SF"/>
    <property type="match status" value="1"/>
</dbReference>
<keyword evidence="3" id="KW-1185">Reference proteome</keyword>
<feature type="compositionally biased region" description="Low complexity" evidence="1">
    <location>
        <begin position="231"/>
        <end position="248"/>
    </location>
</feature>
<feature type="compositionally biased region" description="Polar residues" evidence="1">
    <location>
        <begin position="173"/>
        <end position="189"/>
    </location>
</feature>
<feature type="region of interest" description="Disordered" evidence="1">
    <location>
        <begin position="1"/>
        <end position="20"/>
    </location>
</feature>
<reference evidence="3" key="2">
    <citation type="journal article" date="2019" name="Mol. Plant Microbe Interact.">
        <title>Genome sequence resources for four phytopathogenic fungi from the Colletotrichum orbiculare species complex.</title>
        <authorList>
            <person name="Gan P."/>
            <person name="Tsushima A."/>
            <person name="Narusaka M."/>
            <person name="Narusaka Y."/>
            <person name="Takano Y."/>
            <person name="Kubo Y."/>
            <person name="Shirasu K."/>
        </authorList>
    </citation>
    <scope>GENOME REANNOTATION</scope>
    <source>
        <strain evidence="3">104-T / ATCC 96160 / CBS 514.97 / LARS 414 / MAFF 240422</strain>
    </source>
</reference>
<dbReference type="OrthoDB" id="2129362at2759"/>
<dbReference type="Gene3D" id="3.40.630.30">
    <property type="match status" value="1"/>
</dbReference>
<accession>N4UQ21</accession>
<dbReference type="SUPFAM" id="SSF55729">
    <property type="entry name" value="Acyl-CoA N-acyltransferases (Nat)"/>
    <property type="match status" value="1"/>
</dbReference>
<feature type="region of interest" description="Disordered" evidence="1">
    <location>
        <begin position="54"/>
        <end position="87"/>
    </location>
</feature>
<gene>
    <name evidence="2" type="ORF">Cob_v003232</name>
</gene>